<dbReference type="PANTHER" id="PTHR43751:SF3">
    <property type="entry name" value="SULFATASE N-TERMINAL DOMAIN-CONTAINING PROTEIN"/>
    <property type="match status" value="1"/>
</dbReference>
<evidence type="ECO:0000256" key="2">
    <source>
        <dbReference type="SAM" id="SignalP"/>
    </source>
</evidence>
<dbReference type="Pfam" id="PF07691">
    <property type="entry name" value="PA14"/>
    <property type="match status" value="1"/>
</dbReference>
<dbReference type="Gene3D" id="3.30.1120.10">
    <property type="match status" value="1"/>
</dbReference>
<dbReference type="SUPFAM" id="SSF53649">
    <property type="entry name" value="Alkaline phosphatase-like"/>
    <property type="match status" value="1"/>
</dbReference>
<feature type="signal peptide" evidence="2">
    <location>
        <begin position="1"/>
        <end position="20"/>
    </location>
</feature>
<keyword evidence="1 2" id="KW-0732">Signal</keyword>
<dbReference type="InterPro" id="IPR000917">
    <property type="entry name" value="Sulfatase_N"/>
</dbReference>
<dbReference type="Pfam" id="PF18962">
    <property type="entry name" value="Por_Secre_tail"/>
    <property type="match status" value="1"/>
</dbReference>
<protein>
    <submittedName>
        <fullName evidence="4">Sulfatase-like hydrolase/transferase</fullName>
    </submittedName>
</protein>
<evidence type="ECO:0000256" key="1">
    <source>
        <dbReference type="ARBA" id="ARBA00022729"/>
    </source>
</evidence>
<accession>A0ABT8WWZ3</accession>
<dbReference type="InterPro" id="IPR017850">
    <property type="entry name" value="Alkaline_phosphatase_core_sf"/>
</dbReference>
<evidence type="ECO:0000313" key="5">
    <source>
        <dbReference type="Proteomes" id="UP001176891"/>
    </source>
</evidence>
<dbReference type="InterPro" id="IPR052701">
    <property type="entry name" value="GAG_Ulvan_Degrading_Sulfatases"/>
</dbReference>
<evidence type="ECO:0000313" key="4">
    <source>
        <dbReference type="EMBL" id="MDO5986209.1"/>
    </source>
</evidence>
<proteinExistence type="predicted"/>
<dbReference type="SUPFAM" id="SSF56988">
    <property type="entry name" value="Anthrax protective antigen"/>
    <property type="match status" value="1"/>
</dbReference>
<dbReference type="Gene3D" id="3.40.720.10">
    <property type="entry name" value="Alkaline Phosphatase, subunit A"/>
    <property type="match status" value="1"/>
</dbReference>
<feature type="chain" id="PRO_5045919261" evidence="2">
    <location>
        <begin position="21"/>
        <end position="770"/>
    </location>
</feature>
<dbReference type="InterPro" id="IPR037524">
    <property type="entry name" value="PA14/GLEYA"/>
</dbReference>
<feature type="domain" description="PA14" evidence="3">
    <location>
        <begin position="533"/>
        <end position="670"/>
    </location>
</feature>
<dbReference type="InterPro" id="IPR026444">
    <property type="entry name" value="Secre_tail"/>
</dbReference>
<dbReference type="SMART" id="SM00758">
    <property type="entry name" value="PA14"/>
    <property type="match status" value="1"/>
</dbReference>
<dbReference type="PANTHER" id="PTHR43751">
    <property type="entry name" value="SULFATASE"/>
    <property type="match status" value="1"/>
</dbReference>
<organism evidence="4 5">
    <name type="scientific">Flavivirga amylovorans</name>
    <dbReference type="NCBI Taxonomy" id="870486"/>
    <lineage>
        <taxon>Bacteria</taxon>
        <taxon>Pseudomonadati</taxon>
        <taxon>Bacteroidota</taxon>
        <taxon>Flavobacteriia</taxon>
        <taxon>Flavobacteriales</taxon>
        <taxon>Flavobacteriaceae</taxon>
        <taxon>Flavivirga</taxon>
    </lineage>
</organism>
<dbReference type="NCBIfam" id="TIGR04183">
    <property type="entry name" value="Por_Secre_tail"/>
    <property type="match status" value="1"/>
</dbReference>
<dbReference type="PROSITE" id="PS51820">
    <property type="entry name" value="PA14"/>
    <property type="match status" value="1"/>
</dbReference>
<name>A0ABT8WWZ3_9FLAO</name>
<keyword evidence="5" id="KW-1185">Reference proteome</keyword>
<dbReference type="RefSeq" id="WP_303280730.1">
    <property type="nucleotide sequence ID" value="NZ_BAABCZ010000016.1"/>
</dbReference>
<dbReference type="EMBL" id="JAUOEM010000001">
    <property type="protein sequence ID" value="MDO5986209.1"/>
    <property type="molecule type" value="Genomic_DNA"/>
</dbReference>
<dbReference type="Pfam" id="PF00884">
    <property type="entry name" value="Sulfatase"/>
    <property type="match status" value="1"/>
</dbReference>
<gene>
    <name evidence="4" type="ORF">Q4Q39_02225</name>
</gene>
<comment type="caution">
    <text evidence="4">The sequence shown here is derived from an EMBL/GenBank/DDBJ whole genome shotgun (WGS) entry which is preliminary data.</text>
</comment>
<dbReference type="InterPro" id="IPR011658">
    <property type="entry name" value="PA14_dom"/>
</dbReference>
<dbReference type="Gene3D" id="3.90.182.10">
    <property type="entry name" value="Toxin - Anthrax Protective Antigen,domain 1"/>
    <property type="match status" value="1"/>
</dbReference>
<sequence>MKLYIYLVIFLFTITLNAQSGNKDYSDTPRPNNGPNIVFILLDDLGYGDLGNFWQNQRSGTKKMSTPLIDKMANEGAMLTHHYVGAPVCAPARGTLLEGLTQGHASIRANQADKAAANRLTLAQMLATSGYRTMHVGKSGTAGPRGSALEAHPLKRGFDQFYGLLYHNQGHIHYPKNGTTSKESYFTDGYTNILEGTDLTYTTDVFTAKSKQWIVDHEAARPSQPFFLYLAYDVPHTALEVPTQAYPANKGLNGGLQWTSKDSPTPWVNTASGTADSYIHPDYASQSWTTDEKKFATMIRRVDSCVEDIIQLLKDLNIDNETMIVFSSDNGPHSIDDIGESFQSYANFNGIKRDMWEGGIRVPTIVRYPGVVPPNSQVTFPSGHWDWYATFAELAGVSVPIFTDGTSILPSLKQDNANQKDKGYLYHEFFRHTGKTTPNYTDFEPSKRGRARNHMQVIRMGDYKGVRYDIQDHSDPFEIYDVVNDGRESTNLASSMPQLQQKMLDKVLQARIKDASVPRPYDDELIPSVTAQNLTNGLVKSTFSGAYDWVPNFELLSPTSEAISTNIDVTGNGLTENFGVALDGFIEVPTDGAYTFYLTSASKCHVMIHDIHLLDNDFEFVTTELSSSLQLKAGKHPIKIYYQQNENITPDVDLKISGPGISKTSISDGMLFADGTSLSTEANKLTRPSVFIYPNPVQDHLKFSIASHTETAYTINIFTISGQKVYTAKKDIVKGEKMIEVPVSKLNSGFYFLSIKSGKNQTSVEKFMKL</sequence>
<reference evidence="4" key="1">
    <citation type="submission" date="2023-07" db="EMBL/GenBank/DDBJ databases">
        <title>Two novel species in the genus Flavivirga.</title>
        <authorList>
            <person name="Kwon K."/>
        </authorList>
    </citation>
    <scope>NUCLEOTIDE SEQUENCE</scope>
    <source>
        <strain evidence="4">KACC 14157</strain>
    </source>
</reference>
<evidence type="ECO:0000259" key="3">
    <source>
        <dbReference type="PROSITE" id="PS51820"/>
    </source>
</evidence>
<dbReference type="Proteomes" id="UP001176891">
    <property type="component" value="Unassembled WGS sequence"/>
</dbReference>